<feature type="transmembrane region" description="Helical" evidence="6">
    <location>
        <begin position="72"/>
        <end position="98"/>
    </location>
</feature>
<proteinExistence type="inferred from homology"/>
<keyword evidence="4 6" id="KW-1133">Transmembrane helix</keyword>
<evidence type="ECO:0000256" key="1">
    <source>
        <dbReference type="ARBA" id="ARBA00004141"/>
    </source>
</evidence>
<dbReference type="PANTHER" id="PTHR38459:SF1">
    <property type="entry name" value="PROPHAGE BACTOPRENOL-LINKED GLUCOSE TRANSLOCASE HOMOLOG"/>
    <property type="match status" value="1"/>
</dbReference>
<evidence type="ECO:0000313" key="8">
    <source>
        <dbReference type="EMBL" id="KHD07477.1"/>
    </source>
</evidence>
<feature type="transmembrane region" description="Helical" evidence="6">
    <location>
        <begin position="110"/>
        <end position="130"/>
    </location>
</feature>
<dbReference type="Pfam" id="PF04138">
    <property type="entry name" value="GtrA_DPMS_TM"/>
    <property type="match status" value="1"/>
</dbReference>
<organism evidence="8 9">
    <name type="scientific">Candidatus Thiomargarita nelsonii</name>
    <dbReference type="NCBI Taxonomy" id="1003181"/>
    <lineage>
        <taxon>Bacteria</taxon>
        <taxon>Pseudomonadati</taxon>
        <taxon>Pseudomonadota</taxon>
        <taxon>Gammaproteobacteria</taxon>
        <taxon>Thiotrichales</taxon>
        <taxon>Thiotrichaceae</taxon>
        <taxon>Thiomargarita</taxon>
    </lineage>
</organism>
<dbReference type="PANTHER" id="PTHR38459">
    <property type="entry name" value="PROPHAGE BACTOPRENOL-LINKED GLUCOSE TRANSLOCASE HOMOLOG"/>
    <property type="match status" value="1"/>
</dbReference>
<name>A0A0A6PAW7_9GAMM</name>
<evidence type="ECO:0000256" key="6">
    <source>
        <dbReference type="SAM" id="Phobius"/>
    </source>
</evidence>
<evidence type="ECO:0000256" key="2">
    <source>
        <dbReference type="ARBA" id="ARBA00009399"/>
    </source>
</evidence>
<dbReference type="EMBL" id="JSZA02000076">
    <property type="protein sequence ID" value="KHD07477.1"/>
    <property type="molecule type" value="Genomic_DNA"/>
</dbReference>
<evidence type="ECO:0000256" key="5">
    <source>
        <dbReference type="ARBA" id="ARBA00023136"/>
    </source>
</evidence>
<accession>A0A0A6PAW7</accession>
<comment type="similarity">
    <text evidence="2">Belongs to the GtrA family.</text>
</comment>
<reference evidence="8 9" key="1">
    <citation type="journal article" date="2016" name="Front. Microbiol.">
        <title>Single-Cell (Meta-)Genomics of a Dimorphic Candidatus Thiomargarita nelsonii Reveals Genomic Plasticity.</title>
        <authorList>
            <person name="Flood B.E."/>
            <person name="Fliss P."/>
            <person name="Jones D.S."/>
            <person name="Dick G.J."/>
            <person name="Jain S."/>
            <person name="Kaster A.K."/>
            <person name="Winkel M."/>
            <person name="Mussmann M."/>
            <person name="Bailey J."/>
        </authorList>
    </citation>
    <scope>NUCLEOTIDE SEQUENCE [LARGE SCALE GENOMIC DNA]</scope>
    <source>
        <strain evidence="8">Hydrate Ridge</strain>
    </source>
</reference>
<protein>
    <submittedName>
        <fullName evidence="8">Membrane protein</fullName>
    </submittedName>
</protein>
<evidence type="ECO:0000259" key="7">
    <source>
        <dbReference type="Pfam" id="PF04138"/>
    </source>
</evidence>
<comment type="subcellular location">
    <subcellularLocation>
        <location evidence="1">Membrane</location>
        <topology evidence="1">Multi-pass membrane protein</topology>
    </subcellularLocation>
</comment>
<evidence type="ECO:0000256" key="4">
    <source>
        <dbReference type="ARBA" id="ARBA00022989"/>
    </source>
</evidence>
<dbReference type="GO" id="GO:0000271">
    <property type="term" value="P:polysaccharide biosynthetic process"/>
    <property type="evidence" value="ECO:0007669"/>
    <property type="project" value="InterPro"/>
</dbReference>
<sequence>MKQEFFSSAFLKFLIVGGFAALINFSSRIGLSLFLNYATAIIIAYLIGMLTAFILNRMFVFEAQSGQTAHQFFYFTLVNLVAIFQTLVVSLLVAIVILPGLGIEQWVEEIAHFIGICVPVFTSFLGHKYFSFK</sequence>
<feature type="domain" description="GtrA/DPMS transmembrane" evidence="7">
    <location>
        <begin position="12"/>
        <end position="132"/>
    </location>
</feature>
<dbReference type="GO" id="GO:0005886">
    <property type="term" value="C:plasma membrane"/>
    <property type="evidence" value="ECO:0007669"/>
    <property type="project" value="TreeGrafter"/>
</dbReference>
<gene>
    <name evidence="8" type="ORF">PN36_18905</name>
</gene>
<feature type="transmembrane region" description="Helical" evidence="6">
    <location>
        <begin position="9"/>
        <end position="31"/>
    </location>
</feature>
<comment type="caution">
    <text evidence="8">The sequence shown here is derived from an EMBL/GenBank/DDBJ whole genome shotgun (WGS) entry which is preliminary data.</text>
</comment>
<feature type="transmembrane region" description="Helical" evidence="6">
    <location>
        <begin position="37"/>
        <end position="60"/>
    </location>
</feature>
<dbReference type="InterPro" id="IPR007267">
    <property type="entry name" value="GtrA_DPMS_TM"/>
</dbReference>
<dbReference type="InterPro" id="IPR051401">
    <property type="entry name" value="GtrA_CellWall_Glycosyl"/>
</dbReference>
<keyword evidence="3 6" id="KW-0812">Transmembrane</keyword>
<dbReference type="Proteomes" id="UP000030428">
    <property type="component" value="Unassembled WGS sequence"/>
</dbReference>
<keyword evidence="9" id="KW-1185">Reference proteome</keyword>
<dbReference type="AlphaFoldDB" id="A0A0A6PAW7"/>
<evidence type="ECO:0000313" key="9">
    <source>
        <dbReference type="Proteomes" id="UP000030428"/>
    </source>
</evidence>
<keyword evidence="5 6" id="KW-0472">Membrane</keyword>
<evidence type="ECO:0000256" key="3">
    <source>
        <dbReference type="ARBA" id="ARBA00022692"/>
    </source>
</evidence>